<protein>
    <submittedName>
        <fullName evidence="3">N-acetylglutamate synthase-like GNAT family acetyltransferase</fullName>
    </submittedName>
</protein>
<name>A0ABU0BPB4_9HYPH</name>
<gene>
    <name evidence="3" type="ORF">QO002_002235</name>
</gene>
<accession>A0ABU0BPB4</accession>
<dbReference type="CDD" id="cd04301">
    <property type="entry name" value="NAT_SF"/>
    <property type="match status" value="1"/>
</dbReference>
<evidence type="ECO:0000259" key="2">
    <source>
        <dbReference type="PROSITE" id="PS51186"/>
    </source>
</evidence>
<dbReference type="InterPro" id="IPR050769">
    <property type="entry name" value="NAT_camello-type"/>
</dbReference>
<dbReference type="SUPFAM" id="SSF55729">
    <property type="entry name" value="Acyl-CoA N-acyltransferases (Nat)"/>
    <property type="match status" value="1"/>
</dbReference>
<evidence type="ECO:0000313" key="4">
    <source>
        <dbReference type="Proteomes" id="UP001230207"/>
    </source>
</evidence>
<dbReference type="InterPro" id="IPR016181">
    <property type="entry name" value="Acyl_CoA_acyltransferase"/>
</dbReference>
<dbReference type="InterPro" id="IPR000182">
    <property type="entry name" value="GNAT_dom"/>
</dbReference>
<dbReference type="Gene3D" id="3.40.630.30">
    <property type="match status" value="1"/>
</dbReference>
<evidence type="ECO:0000256" key="1">
    <source>
        <dbReference type="ARBA" id="ARBA00022679"/>
    </source>
</evidence>
<keyword evidence="1" id="KW-0808">Transferase</keyword>
<comment type="caution">
    <text evidence="3">The sequence shown here is derived from an EMBL/GenBank/DDBJ whole genome shotgun (WGS) entry which is preliminary data.</text>
</comment>
<organism evidence="3 4">
    <name type="scientific">Pararhizobium capsulatum DSM 1112</name>
    <dbReference type="NCBI Taxonomy" id="1121113"/>
    <lineage>
        <taxon>Bacteria</taxon>
        <taxon>Pseudomonadati</taxon>
        <taxon>Pseudomonadota</taxon>
        <taxon>Alphaproteobacteria</taxon>
        <taxon>Hyphomicrobiales</taxon>
        <taxon>Rhizobiaceae</taxon>
        <taxon>Rhizobium/Agrobacterium group</taxon>
        <taxon>Pararhizobium</taxon>
    </lineage>
</organism>
<keyword evidence="4" id="KW-1185">Reference proteome</keyword>
<dbReference type="EMBL" id="JAUSVF010000001">
    <property type="protein sequence ID" value="MDQ0320097.1"/>
    <property type="molecule type" value="Genomic_DNA"/>
</dbReference>
<dbReference type="PANTHER" id="PTHR13947:SF37">
    <property type="entry name" value="LD18367P"/>
    <property type="match status" value="1"/>
</dbReference>
<dbReference type="PROSITE" id="PS51186">
    <property type="entry name" value="GNAT"/>
    <property type="match status" value="1"/>
</dbReference>
<feature type="domain" description="N-acetyltransferase" evidence="2">
    <location>
        <begin position="11"/>
        <end position="166"/>
    </location>
</feature>
<evidence type="ECO:0000313" key="3">
    <source>
        <dbReference type="EMBL" id="MDQ0320097.1"/>
    </source>
</evidence>
<sequence length="166" mass="18511">MPDKASEIEISRYRSGDERDIVALILPIQTIEFGIETSAEKQPDLFDIANFYQTGAGDFWIARHGPDIVGTIAMKDIGNGQALIRKMFVAAAFRGREYALAARLLSTLVNKARTAQMSEIFLGTIDILRAACRFYEKNGFAQIGREDLPAAFPVMAVDNTFYRLKL</sequence>
<proteinExistence type="predicted"/>
<dbReference type="RefSeq" id="WP_307229527.1">
    <property type="nucleotide sequence ID" value="NZ_JAUSVF010000001.1"/>
</dbReference>
<dbReference type="Pfam" id="PF00583">
    <property type="entry name" value="Acetyltransf_1"/>
    <property type="match status" value="1"/>
</dbReference>
<reference evidence="3 4" key="1">
    <citation type="submission" date="2023-07" db="EMBL/GenBank/DDBJ databases">
        <title>Genomic Encyclopedia of Type Strains, Phase IV (KMG-IV): sequencing the most valuable type-strain genomes for metagenomic binning, comparative biology and taxonomic classification.</title>
        <authorList>
            <person name="Goeker M."/>
        </authorList>
    </citation>
    <scope>NUCLEOTIDE SEQUENCE [LARGE SCALE GENOMIC DNA]</scope>
    <source>
        <strain evidence="3 4">DSM 1112</strain>
    </source>
</reference>
<dbReference type="Proteomes" id="UP001230207">
    <property type="component" value="Unassembled WGS sequence"/>
</dbReference>
<dbReference type="PANTHER" id="PTHR13947">
    <property type="entry name" value="GNAT FAMILY N-ACETYLTRANSFERASE"/>
    <property type="match status" value="1"/>
</dbReference>